<feature type="transmembrane region" description="Helical" evidence="1">
    <location>
        <begin position="52"/>
        <end position="68"/>
    </location>
</feature>
<dbReference type="EMBL" id="CP021323">
    <property type="protein sequence ID" value="ARS52582.1"/>
    <property type="molecule type" value="Genomic_DNA"/>
</dbReference>
<keyword evidence="3" id="KW-1185">Reference proteome</keyword>
<evidence type="ECO:0000313" key="3">
    <source>
        <dbReference type="Proteomes" id="UP000250025"/>
    </source>
</evidence>
<evidence type="ECO:0000256" key="1">
    <source>
        <dbReference type="SAM" id="Phobius"/>
    </source>
</evidence>
<dbReference type="KEGG" id="kus:B9G99_06575"/>
<dbReference type="AlphaFoldDB" id="A0A2Z2H5D4"/>
<keyword evidence="1" id="KW-1133">Transmembrane helix</keyword>
<dbReference type="Proteomes" id="UP000250025">
    <property type="component" value="Chromosome"/>
</dbReference>
<evidence type="ECO:0008006" key="4">
    <source>
        <dbReference type="Google" id="ProtNLM"/>
    </source>
</evidence>
<evidence type="ECO:0000313" key="2">
    <source>
        <dbReference type="EMBL" id="ARS52582.1"/>
    </source>
</evidence>
<keyword evidence="1" id="KW-0812">Transmembrane</keyword>
<proteinExistence type="predicted"/>
<keyword evidence="1" id="KW-0472">Membrane</keyword>
<feature type="transmembrane region" description="Helical" evidence="1">
    <location>
        <begin position="28"/>
        <end position="45"/>
    </location>
</feature>
<protein>
    <recommendedName>
        <fullName evidence="4">Glucose dehydrogenase</fullName>
    </recommendedName>
</protein>
<reference evidence="2 3" key="1">
    <citation type="journal article" date="2017" name="Int. J. Syst. Evol. Microbiol.">
        <title>Kushneria konosiri sp. nov., isolated from the Korean salt-fermented seafood Daemi-jeot.</title>
        <authorList>
            <person name="Yun J.H."/>
            <person name="Park S.K."/>
            <person name="Lee J.Y."/>
            <person name="Jung M.J."/>
            <person name="Bae J.W."/>
        </authorList>
    </citation>
    <scope>NUCLEOTIDE SEQUENCE [LARGE SCALE GENOMIC DNA]</scope>
    <source>
        <strain evidence="2 3">X49</strain>
    </source>
</reference>
<gene>
    <name evidence="2" type="ORF">B9G99_06575</name>
</gene>
<organism evidence="2 3">
    <name type="scientific">Kushneria konosiri</name>
    <dbReference type="NCBI Taxonomy" id="698828"/>
    <lineage>
        <taxon>Bacteria</taxon>
        <taxon>Pseudomonadati</taxon>
        <taxon>Pseudomonadota</taxon>
        <taxon>Gammaproteobacteria</taxon>
        <taxon>Oceanospirillales</taxon>
        <taxon>Halomonadaceae</taxon>
        <taxon>Kushneria</taxon>
    </lineage>
</organism>
<accession>A0A2Z2H5D4</accession>
<name>A0A2Z2H5D4_9GAMM</name>
<sequence length="71" mass="7315">MVVGGLITLIGLLLALQGGWLAAVGGSWFYLLAGLAYLPAGLLVMTGRRSGLWLLAAIFAATLIWAATEVA</sequence>